<accession>A0A845MA54</accession>
<comment type="subcellular location">
    <subcellularLocation>
        <location evidence="1">Endomembrane system</location>
        <topology evidence="1">Multi-pass membrane protein</topology>
    </subcellularLocation>
</comment>
<keyword evidence="4 5" id="KW-0472">Membrane</keyword>
<evidence type="ECO:0000256" key="1">
    <source>
        <dbReference type="ARBA" id="ARBA00004127"/>
    </source>
</evidence>
<dbReference type="AlphaFoldDB" id="A0A845MA54"/>
<sequence>MATLDDIRAQTTWRQVLEGQPQHLLLLAMLAVAAFSLIESPADAPRLLGLTGAGWARLSIWLAILHQVVVVAGFRLQLHHAILTRLFGPRDLAVWTAIFMPLLAARPLTLILAGWADTVPITGVRGAEVTAGLVLLVPAAWGLHSTLVHFTLRRAVGGDHFREEIRRLPPVKGGVFDLTDNGMYGIVFLGLWGIALLFGSWNALVVAAFQHAYIWVHMPDRGAGPAASPRLLA</sequence>
<comment type="caution">
    <text evidence="6">The sequence shown here is derived from an EMBL/GenBank/DDBJ whole genome shotgun (WGS) entry which is preliminary data.</text>
</comment>
<evidence type="ECO:0000256" key="2">
    <source>
        <dbReference type="ARBA" id="ARBA00022692"/>
    </source>
</evidence>
<proteinExistence type="predicted"/>
<dbReference type="GO" id="GO:0012505">
    <property type="term" value="C:endomembrane system"/>
    <property type="evidence" value="ECO:0007669"/>
    <property type="project" value="UniProtKB-SubCell"/>
</dbReference>
<dbReference type="RefSeq" id="WP_161353560.1">
    <property type="nucleotide sequence ID" value="NZ_WTUX01000022.1"/>
</dbReference>
<keyword evidence="2 5" id="KW-0812">Transmembrane</keyword>
<reference evidence="6 7" key="1">
    <citation type="submission" date="2019-12" db="EMBL/GenBank/DDBJ databases">
        <title>Maritimibacter sp. nov. sp. isolated from sea sand.</title>
        <authorList>
            <person name="Kim J."/>
            <person name="Jeong S.E."/>
            <person name="Jung H.S."/>
            <person name="Jeon C.O."/>
        </authorList>
    </citation>
    <scope>NUCLEOTIDE SEQUENCE [LARGE SCALE GENOMIC DNA]</scope>
    <source>
        <strain evidence="6 7">DP07</strain>
    </source>
</reference>
<evidence type="ECO:0000256" key="3">
    <source>
        <dbReference type="ARBA" id="ARBA00022989"/>
    </source>
</evidence>
<name>A0A845MA54_9RHOB</name>
<evidence type="ECO:0000313" key="7">
    <source>
        <dbReference type="Proteomes" id="UP000467322"/>
    </source>
</evidence>
<gene>
    <name evidence="6" type="ORF">GQE99_19130</name>
</gene>
<evidence type="ECO:0000313" key="6">
    <source>
        <dbReference type="EMBL" id="MZR15137.1"/>
    </source>
</evidence>
<dbReference type="Pfam" id="PF04191">
    <property type="entry name" value="PEMT"/>
    <property type="match status" value="1"/>
</dbReference>
<evidence type="ECO:0000256" key="4">
    <source>
        <dbReference type="ARBA" id="ARBA00023136"/>
    </source>
</evidence>
<feature type="transmembrane region" description="Helical" evidence="5">
    <location>
        <begin position="21"/>
        <end position="38"/>
    </location>
</feature>
<dbReference type="Proteomes" id="UP000467322">
    <property type="component" value="Unassembled WGS sequence"/>
</dbReference>
<evidence type="ECO:0000256" key="5">
    <source>
        <dbReference type="SAM" id="Phobius"/>
    </source>
</evidence>
<organism evidence="6 7">
    <name type="scientific">Maritimibacter harenae</name>
    <dbReference type="NCBI Taxonomy" id="2606218"/>
    <lineage>
        <taxon>Bacteria</taxon>
        <taxon>Pseudomonadati</taxon>
        <taxon>Pseudomonadota</taxon>
        <taxon>Alphaproteobacteria</taxon>
        <taxon>Rhodobacterales</taxon>
        <taxon>Roseobacteraceae</taxon>
        <taxon>Maritimibacter</taxon>
    </lineage>
</organism>
<keyword evidence="3 5" id="KW-1133">Transmembrane helix</keyword>
<feature type="transmembrane region" description="Helical" evidence="5">
    <location>
        <begin position="58"/>
        <end position="76"/>
    </location>
</feature>
<dbReference type="InterPro" id="IPR007318">
    <property type="entry name" value="Phopholipid_MeTrfase"/>
</dbReference>
<feature type="transmembrane region" description="Helical" evidence="5">
    <location>
        <begin position="92"/>
        <end position="116"/>
    </location>
</feature>
<keyword evidence="7" id="KW-1185">Reference proteome</keyword>
<dbReference type="EMBL" id="WTUX01000022">
    <property type="protein sequence ID" value="MZR15137.1"/>
    <property type="molecule type" value="Genomic_DNA"/>
</dbReference>
<feature type="transmembrane region" description="Helical" evidence="5">
    <location>
        <begin position="183"/>
        <end position="209"/>
    </location>
</feature>
<protein>
    <submittedName>
        <fullName evidence="6">Uncharacterized protein</fullName>
    </submittedName>
</protein>